<evidence type="ECO:0000256" key="1">
    <source>
        <dbReference type="SAM" id="MobiDB-lite"/>
    </source>
</evidence>
<feature type="compositionally biased region" description="Acidic residues" evidence="1">
    <location>
        <begin position="126"/>
        <end position="136"/>
    </location>
</feature>
<dbReference type="AlphaFoldDB" id="A0A2B4RM11"/>
<evidence type="ECO:0000313" key="2">
    <source>
        <dbReference type="EMBL" id="PFX17540.1"/>
    </source>
</evidence>
<name>A0A2B4RM11_STYPI</name>
<feature type="region of interest" description="Disordered" evidence="1">
    <location>
        <begin position="44"/>
        <end position="139"/>
    </location>
</feature>
<accession>A0A2B4RM11</accession>
<dbReference type="EMBL" id="LSMT01000467">
    <property type="protein sequence ID" value="PFX17540.1"/>
    <property type="molecule type" value="Genomic_DNA"/>
</dbReference>
<feature type="compositionally biased region" description="Acidic residues" evidence="1">
    <location>
        <begin position="79"/>
        <end position="94"/>
    </location>
</feature>
<keyword evidence="3" id="KW-1185">Reference proteome</keyword>
<protein>
    <submittedName>
        <fullName evidence="2">Replicase polyprotein 1ab</fullName>
    </submittedName>
</protein>
<reference evidence="3" key="1">
    <citation type="journal article" date="2017" name="bioRxiv">
        <title>Comparative analysis of the genomes of Stylophora pistillata and Acropora digitifera provides evidence for extensive differences between species of corals.</title>
        <authorList>
            <person name="Voolstra C.R."/>
            <person name="Li Y."/>
            <person name="Liew Y.J."/>
            <person name="Baumgarten S."/>
            <person name="Zoccola D."/>
            <person name="Flot J.-F."/>
            <person name="Tambutte S."/>
            <person name="Allemand D."/>
            <person name="Aranda M."/>
        </authorList>
    </citation>
    <scope>NUCLEOTIDE SEQUENCE [LARGE SCALE GENOMIC DNA]</scope>
</reference>
<organism evidence="2 3">
    <name type="scientific">Stylophora pistillata</name>
    <name type="common">Smooth cauliflower coral</name>
    <dbReference type="NCBI Taxonomy" id="50429"/>
    <lineage>
        <taxon>Eukaryota</taxon>
        <taxon>Metazoa</taxon>
        <taxon>Cnidaria</taxon>
        <taxon>Anthozoa</taxon>
        <taxon>Hexacorallia</taxon>
        <taxon>Scleractinia</taxon>
        <taxon>Astrocoeniina</taxon>
        <taxon>Pocilloporidae</taxon>
        <taxon>Stylophora</taxon>
    </lineage>
</organism>
<feature type="compositionally biased region" description="Acidic residues" evidence="1">
    <location>
        <begin position="55"/>
        <end position="71"/>
    </location>
</feature>
<evidence type="ECO:0000313" key="3">
    <source>
        <dbReference type="Proteomes" id="UP000225706"/>
    </source>
</evidence>
<proteinExistence type="predicted"/>
<gene>
    <name evidence="2" type="primary">rep</name>
    <name evidence="2" type="ORF">AWC38_SpisGene18141</name>
</gene>
<sequence length="150" mass="16051">MYELLWKLFKHTNCFIPLILRARLSVTPEVDVEDVHIDGEVDAAADADIKASVTDEGDDDGDDIDDDETTDFDAAGGDNDGDDNGESASDDAAADDTAAGFDDEHEDNSCANEVADASAGVIVSNDEYDDNDDGSGEDVTTFDVFRFEVL</sequence>
<comment type="caution">
    <text evidence="2">The sequence shown here is derived from an EMBL/GenBank/DDBJ whole genome shotgun (WGS) entry which is preliminary data.</text>
</comment>
<dbReference type="Proteomes" id="UP000225706">
    <property type="component" value="Unassembled WGS sequence"/>
</dbReference>